<name>S8AE76_DACHA</name>
<dbReference type="AlphaFoldDB" id="S8AE76"/>
<reference evidence="1 2" key="1">
    <citation type="journal article" date="2013" name="PLoS Genet.">
        <title>Genomic mechanisms accounting for the adaptation to parasitism in nematode-trapping fungi.</title>
        <authorList>
            <person name="Meerupati T."/>
            <person name="Andersson K.M."/>
            <person name="Friman E."/>
            <person name="Kumar D."/>
            <person name="Tunlid A."/>
            <person name="Ahren D."/>
        </authorList>
    </citation>
    <scope>NUCLEOTIDE SEQUENCE [LARGE SCALE GENOMIC DNA]</scope>
    <source>
        <strain evidence="1 2">CBS 200.50</strain>
    </source>
</reference>
<sequence>MVIRSQQKKVQVFRRADMLRELFGGEESPDLPTPGDRWKNIKYVVRKTFKEVGYKNGCLYKRWTELTPRFKNDLMNTVLSEVSEYDRRVLIYRPDVLEKLLKEHILSREDWRKEKLKKVKQQKSATQTFNIPTPKDERLKETSYFPYKLESNLKEAALSVTTPVPPLSSLVAGLERIHTTQTIRCQCPSFLPTHIHSREYLRSLH</sequence>
<protein>
    <submittedName>
        <fullName evidence="1">Uncharacterized protein</fullName>
    </submittedName>
</protein>
<reference evidence="2" key="2">
    <citation type="submission" date="2013-04" db="EMBL/GenBank/DDBJ databases">
        <title>Genomic mechanisms accounting for the adaptation to parasitism in nematode-trapping fungi.</title>
        <authorList>
            <person name="Ahren D.G."/>
        </authorList>
    </citation>
    <scope>NUCLEOTIDE SEQUENCE [LARGE SCALE GENOMIC DNA]</scope>
    <source>
        <strain evidence="2">CBS 200.50</strain>
    </source>
</reference>
<comment type="caution">
    <text evidence="1">The sequence shown here is derived from an EMBL/GenBank/DDBJ whole genome shotgun (WGS) entry which is preliminary data.</text>
</comment>
<organism evidence="1 2">
    <name type="scientific">Dactylellina haptotyla (strain CBS 200.50)</name>
    <name type="common">Nematode-trapping fungus</name>
    <name type="synonym">Monacrosporium haptotylum</name>
    <dbReference type="NCBI Taxonomy" id="1284197"/>
    <lineage>
        <taxon>Eukaryota</taxon>
        <taxon>Fungi</taxon>
        <taxon>Dikarya</taxon>
        <taxon>Ascomycota</taxon>
        <taxon>Pezizomycotina</taxon>
        <taxon>Orbiliomycetes</taxon>
        <taxon>Orbiliales</taxon>
        <taxon>Orbiliaceae</taxon>
        <taxon>Dactylellina</taxon>
    </lineage>
</organism>
<proteinExistence type="predicted"/>
<evidence type="ECO:0000313" key="1">
    <source>
        <dbReference type="EMBL" id="EPS39396.1"/>
    </source>
</evidence>
<accession>S8AE76</accession>
<gene>
    <name evidence="1" type="ORF">H072_6802</name>
</gene>
<dbReference type="Proteomes" id="UP000015100">
    <property type="component" value="Unassembled WGS sequence"/>
</dbReference>
<evidence type="ECO:0000313" key="2">
    <source>
        <dbReference type="Proteomes" id="UP000015100"/>
    </source>
</evidence>
<dbReference type="HOGENOM" id="CLU_1331657_0_0_1"/>
<keyword evidence="2" id="KW-1185">Reference proteome</keyword>
<dbReference type="EMBL" id="AQGS01000472">
    <property type="protein sequence ID" value="EPS39396.1"/>
    <property type="molecule type" value="Genomic_DNA"/>
</dbReference>